<evidence type="ECO:0000256" key="1">
    <source>
        <dbReference type="ARBA" id="ARBA00022670"/>
    </source>
</evidence>
<keyword evidence="10" id="KW-1185">Reference proteome</keyword>
<keyword evidence="1 6" id="KW-0645">Protease</keyword>
<evidence type="ECO:0000256" key="7">
    <source>
        <dbReference type="SAM" id="Phobius"/>
    </source>
</evidence>
<evidence type="ECO:0000256" key="4">
    <source>
        <dbReference type="ARBA" id="ARBA00022833"/>
    </source>
</evidence>
<keyword evidence="5 6" id="KW-0482">Metalloprotease</keyword>
<evidence type="ECO:0000259" key="8">
    <source>
        <dbReference type="Pfam" id="PF01435"/>
    </source>
</evidence>
<proteinExistence type="inferred from homology"/>
<dbReference type="EMBL" id="JBEXAC010000001">
    <property type="protein sequence ID" value="MET6997285.1"/>
    <property type="molecule type" value="Genomic_DNA"/>
</dbReference>
<evidence type="ECO:0000313" key="9">
    <source>
        <dbReference type="EMBL" id="MET6997285.1"/>
    </source>
</evidence>
<comment type="caution">
    <text evidence="9">The sequence shown here is derived from an EMBL/GenBank/DDBJ whole genome shotgun (WGS) entry which is preliminary data.</text>
</comment>
<reference evidence="9 10" key="1">
    <citation type="submission" date="2024-06" db="EMBL/GenBank/DDBJ databases">
        <title>Chitinophaga defluvii sp. nov., isolated from municipal sewage.</title>
        <authorList>
            <person name="Zhang L."/>
        </authorList>
    </citation>
    <scope>NUCLEOTIDE SEQUENCE [LARGE SCALE GENOMIC DNA]</scope>
    <source>
        <strain evidence="9 10">H8</strain>
    </source>
</reference>
<gene>
    <name evidence="9" type="ORF">ABR189_07880</name>
</gene>
<organism evidence="9 10">
    <name type="scientific">Chitinophaga defluvii</name>
    <dbReference type="NCBI Taxonomy" id="3163343"/>
    <lineage>
        <taxon>Bacteria</taxon>
        <taxon>Pseudomonadati</taxon>
        <taxon>Bacteroidota</taxon>
        <taxon>Chitinophagia</taxon>
        <taxon>Chitinophagales</taxon>
        <taxon>Chitinophagaceae</taxon>
        <taxon>Chitinophaga</taxon>
    </lineage>
</organism>
<evidence type="ECO:0000256" key="5">
    <source>
        <dbReference type="ARBA" id="ARBA00023049"/>
    </source>
</evidence>
<keyword evidence="7" id="KW-1133">Transmembrane helix</keyword>
<dbReference type="InterPro" id="IPR001915">
    <property type="entry name" value="Peptidase_M48"/>
</dbReference>
<dbReference type="PANTHER" id="PTHR22726:SF1">
    <property type="entry name" value="METALLOENDOPEPTIDASE OMA1, MITOCHONDRIAL"/>
    <property type="match status" value="1"/>
</dbReference>
<name>A0ABV2T3U1_9BACT</name>
<evidence type="ECO:0000256" key="6">
    <source>
        <dbReference type="RuleBase" id="RU003983"/>
    </source>
</evidence>
<keyword evidence="4 6" id="KW-0862">Zinc</keyword>
<dbReference type="Pfam" id="PF01435">
    <property type="entry name" value="Peptidase_M48"/>
    <property type="match status" value="1"/>
</dbReference>
<evidence type="ECO:0000256" key="2">
    <source>
        <dbReference type="ARBA" id="ARBA00022723"/>
    </source>
</evidence>
<dbReference type="CDD" id="cd07332">
    <property type="entry name" value="M48C_Oma1_like"/>
    <property type="match status" value="1"/>
</dbReference>
<keyword evidence="3 6" id="KW-0378">Hydrolase</keyword>
<dbReference type="InterPro" id="IPR051156">
    <property type="entry name" value="Mito/Outer_Membr_Metalloprot"/>
</dbReference>
<dbReference type="Gene3D" id="3.30.2010.10">
    <property type="entry name" value="Metalloproteases ('zincins'), catalytic domain"/>
    <property type="match status" value="1"/>
</dbReference>
<evidence type="ECO:0000256" key="3">
    <source>
        <dbReference type="ARBA" id="ARBA00022801"/>
    </source>
</evidence>
<keyword evidence="2" id="KW-0479">Metal-binding</keyword>
<sequence length="359" mass="40382">MGYEGKYYDHQSSQVIPVSIQLHAESLLINTQDDVKRRWIWLLPEIKLEVNGPAFMRITCESPVPGTIEVQDKSFITDLLRIYKPSGSARLYGLVLQGGVKVALSALAVIIAIAVAVYFWVLPPLADKAIDLIPLYYDKELGTLAKNQIGEKPDSAASQLLTSFAAHIQWDVKDTITFSVVDSDVINAYALPGGYIVVYSALLRKLDTPEELAALLSHEISHIKYRHSMRSLVRNLSGYLFGSLVFNDVNGMMATLFKNADQLRTLQYSREFEEEADLKGLEMMRRNKIDQQGMLGLMEALKKAGNEKSSISIPEFISTHPLTDHRIRYVQQTMLEYPQQGSTDEIRNNIFQQLKAAVK</sequence>
<protein>
    <submittedName>
        <fullName evidence="9">M48 family metallopeptidase</fullName>
    </submittedName>
</protein>
<comment type="similarity">
    <text evidence="6">Belongs to the peptidase M48 family.</text>
</comment>
<feature type="domain" description="Peptidase M48" evidence="8">
    <location>
        <begin position="168"/>
        <end position="332"/>
    </location>
</feature>
<accession>A0ABV2T3U1</accession>
<dbReference type="RefSeq" id="WP_354659924.1">
    <property type="nucleotide sequence ID" value="NZ_JBEXAC010000001.1"/>
</dbReference>
<comment type="cofactor">
    <cofactor evidence="6">
        <name>Zn(2+)</name>
        <dbReference type="ChEBI" id="CHEBI:29105"/>
    </cofactor>
    <text evidence="6">Binds 1 zinc ion per subunit.</text>
</comment>
<keyword evidence="7" id="KW-0812">Transmembrane</keyword>
<keyword evidence="7" id="KW-0472">Membrane</keyword>
<dbReference type="Proteomes" id="UP001549749">
    <property type="component" value="Unassembled WGS sequence"/>
</dbReference>
<evidence type="ECO:0000313" key="10">
    <source>
        <dbReference type="Proteomes" id="UP001549749"/>
    </source>
</evidence>
<feature type="transmembrane region" description="Helical" evidence="7">
    <location>
        <begin position="91"/>
        <end position="121"/>
    </location>
</feature>
<dbReference type="PANTHER" id="PTHR22726">
    <property type="entry name" value="METALLOENDOPEPTIDASE OMA1"/>
    <property type="match status" value="1"/>
</dbReference>